<dbReference type="InterPro" id="IPR036514">
    <property type="entry name" value="SGNH_hydro_sf"/>
</dbReference>
<dbReference type="AlphaFoldDB" id="A0AAJ5VYB5"/>
<dbReference type="SUPFAM" id="SSF52266">
    <property type="entry name" value="SGNH hydrolase"/>
    <property type="match status" value="1"/>
</dbReference>
<evidence type="ECO:0000313" key="1">
    <source>
        <dbReference type="EMBL" id="WEK05687.1"/>
    </source>
</evidence>
<proteinExistence type="predicted"/>
<sequence length="396" mass="40950">MGAAIGVAALGLGAGMMSARAWWQSGALLDLDFANDRYWWDGREYGSRAAFLAAIGGAVADGVVSFPWTDATVQIQVDALVAEQPTGNEVLYSLDDGSETNCLRARRDSASQVVRLFVIAAGTTLSDIGTQALGRGVVLRTSHSVRTQNFAGAANGAGSGATVSSTALPAVTTMRIGRGASANLPWSGQIRRITIYPDPAPDVATNTAASTPPHDLWLEGDSYIASSAGVGLAASIARLGRRYPLNDGIGGSTLEQSQTRVLAKTGTPRDLPLIFWDGDNNGYGALASDMARYAAMIAALGHQRFLILAPALRSAQSVEQRDAARSLTTALAAAYGTRMIDPMPTLLALANGAGDAENVASGTVPASLLQDGVHLTGPGMDAVAQLVLARLASLGW</sequence>
<dbReference type="GO" id="GO:0016788">
    <property type="term" value="F:hydrolase activity, acting on ester bonds"/>
    <property type="evidence" value="ECO:0007669"/>
    <property type="project" value="UniProtKB-ARBA"/>
</dbReference>
<accession>A0AAJ5VYB5</accession>
<reference evidence="1" key="1">
    <citation type="submission" date="2023-03" db="EMBL/GenBank/DDBJ databases">
        <title>Andean soil-derived lignocellulolytic bacterial consortium as a source of novel taxa and putative plastic-active enzymes.</title>
        <authorList>
            <person name="Diaz-Garcia L."/>
            <person name="Chuvochina M."/>
            <person name="Feuerriegel G."/>
            <person name="Bunk B."/>
            <person name="Sproer C."/>
            <person name="Streit W.R."/>
            <person name="Rodriguez L.M."/>
            <person name="Overmann J."/>
            <person name="Jimenez D.J."/>
        </authorList>
    </citation>
    <scope>NUCLEOTIDE SEQUENCE</scope>
    <source>
        <strain evidence="1">MAG 4196</strain>
    </source>
</reference>
<evidence type="ECO:0000313" key="2">
    <source>
        <dbReference type="Proteomes" id="UP001217476"/>
    </source>
</evidence>
<dbReference type="Gene3D" id="3.40.50.1110">
    <property type="entry name" value="SGNH hydrolase"/>
    <property type="match status" value="1"/>
</dbReference>
<protein>
    <submittedName>
        <fullName evidence="1">Uncharacterized protein</fullName>
    </submittedName>
</protein>
<dbReference type="EMBL" id="CP119312">
    <property type="protein sequence ID" value="WEK05687.1"/>
    <property type="molecule type" value="Genomic_DNA"/>
</dbReference>
<gene>
    <name evidence="1" type="ORF">P0Y65_05380</name>
</gene>
<organism evidence="1 2">
    <name type="scientific">Candidatus Devosia phytovorans</name>
    <dbReference type="NCBI Taxonomy" id="3121372"/>
    <lineage>
        <taxon>Bacteria</taxon>
        <taxon>Pseudomonadati</taxon>
        <taxon>Pseudomonadota</taxon>
        <taxon>Alphaproteobacteria</taxon>
        <taxon>Hyphomicrobiales</taxon>
        <taxon>Devosiaceae</taxon>
        <taxon>Devosia</taxon>
    </lineage>
</organism>
<dbReference type="Proteomes" id="UP001217476">
    <property type="component" value="Chromosome"/>
</dbReference>
<name>A0AAJ5VYB5_9HYPH</name>